<feature type="transmembrane region" description="Helical" evidence="2">
    <location>
        <begin position="37"/>
        <end position="59"/>
    </location>
</feature>
<name>A0A7Y6IS22_9ACTN</name>
<evidence type="ECO:0000313" key="3">
    <source>
        <dbReference type="EMBL" id="NUW42084.1"/>
    </source>
</evidence>
<dbReference type="AlphaFoldDB" id="A0A7Y6IS22"/>
<reference evidence="3 4" key="1">
    <citation type="submission" date="2020-06" db="EMBL/GenBank/DDBJ databases">
        <authorList>
            <person name="Chanama M."/>
        </authorList>
    </citation>
    <scope>NUCLEOTIDE SEQUENCE [LARGE SCALE GENOMIC DNA]</scope>
    <source>
        <strain evidence="3 4">TBRC6557</strain>
    </source>
</reference>
<dbReference type="InterPro" id="IPR011701">
    <property type="entry name" value="MFS"/>
</dbReference>
<proteinExistence type="predicted"/>
<feature type="transmembrane region" description="Helical" evidence="2">
    <location>
        <begin position="370"/>
        <end position="393"/>
    </location>
</feature>
<sequence>MARQVAFAQVALGFMVNSLGACLVLLARDLGAPAGELAWLASSFGAGLLVVGAVGRWALGYGPRRAMLGSALVAAAGAALLATAPVAPPAAAGALLLGLGAAGLVLVIPALLRGPDAAARLTRANAAGSVSALLGPLAIGALDTPAVNGRLALLLAVPPLLLLAADTLRAVSAEEDLNGAPTAEDLSDVPATEGPSGAPTAKHLSGAPTAEELCGASAAGGASGTWVVQGAPAQGAADRRPADHPEGAHGSVARHRSGSPRRSAAQGGERESGRGAASWRWRVAGRWGAIVVGVSMEFCFTIWATARLQAAGLTAGAAAATATAFLVGMAAGRLVAPRLIARRLPVVPLGCGLAAAGTLAVALADAPLPVAAGLVVAGVGIAPFYPVTLARLVQVPGLAAASSAAYGALASGTAILAAPAVLASVGGALDLRTAYLVTVLPLAAVLAAATLPAWIRRRRDAR</sequence>
<keyword evidence="2" id="KW-0812">Transmembrane</keyword>
<dbReference type="GO" id="GO:0022857">
    <property type="term" value="F:transmembrane transporter activity"/>
    <property type="evidence" value="ECO:0007669"/>
    <property type="project" value="InterPro"/>
</dbReference>
<feature type="region of interest" description="Disordered" evidence="1">
    <location>
        <begin position="179"/>
        <end position="205"/>
    </location>
</feature>
<dbReference type="SUPFAM" id="SSF103473">
    <property type="entry name" value="MFS general substrate transporter"/>
    <property type="match status" value="1"/>
</dbReference>
<feature type="transmembrane region" description="Helical" evidence="2">
    <location>
        <begin position="344"/>
        <end position="364"/>
    </location>
</feature>
<evidence type="ECO:0000256" key="2">
    <source>
        <dbReference type="SAM" id="Phobius"/>
    </source>
</evidence>
<dbReference type="PROSITE" id="PS51257">
    <property type="entry name" value="PROKAR_LIPOPROTEIN"/>
    <property type="match status" value="1"/>
</dbReference>
<comment type="caution">
    <text evidence="3">The sequence shown here is derived from an EMBL/GenBank/DDBJ whole genome shotgun (WGS) entry which is preliminary data.</text>
</comment>
<feature type="compositionally biased region" description="Basic and acidic residues" evidence="1">
    <location>
        <begin position="237"/>
        <end position="247"/>
    </location>
</feature>
<keyword evidence="2" id="KW-1133">Transmembrane helix</keyword>
<evidence type="ECO:0000313" key="4">
    <source>
        <dbReference type="Proteomes" id="UP000546126"/>
    </source>
</evidence>
<dbReference type="Pfam" id="PF07690">
    <property type="entry name" value="MFS_1"/>
    <property type="match status" value="1"/>
</dbReference>
<dbReference type="InterPro" id="IPR036259">
    <property type="entry name" value="MFS_trans_sf"/>
</dbReference>
<feature type="transmembrane region" description="Helical" evidence="2">
    <location>
        <begin position="435"/>
        <end position="455"/>
    </location>
</feature>
<keyword evidence="4" id="KW-1185">Reference proteome</keyword>
<organism evidence="3 4">
    <name type="scientific">Nonomuraea rhodomycinica</name>
    <dbReference type="NCBI Taxonomy" id="1712872"/>
    <lineage>
        <taxon>Bacteria</taxon>
        <taxon>Bacillati</taxon>
        <taxon>Actinomycetota</taxon>
        <taxon>Actinomycetes</taxon>
        <taxon>Streptosporangiales</taxon>
        <taxon>Streptosporangiaceae</taxon>
        <taxon>Nonomuraea</taxon>
    </lineage>
</organism>
<feature type="transmembrane region" description="Helical" evidence="2">
    <location>
        <begin position="90"/>
        <end position="112"/>
    </location>
</feature>
<feature type="region of interest" description="Disordered" evidence="1">
    <location>
        <begin position="231"/>
        <end position="277"/>
    </location>
</feature>
<dbReference type="RefSeq" id="WP_175601577.1">
    <property type="nucleotide sequence ID" value="NZ_JABWGO010000003.1"/>
</dbReference>
<accession>A0A7Y6IS22</accession>
<feature type="transmembrane region" description="Helical" evidence="2">
    <location>
        <begin position="310"/>
        <end position="332"/>
    </location>
</feature>
<evidence type="ECO:0000256" key="1">
    <source>
        <dbReference type="SAM" id="MobiDB-lite"/>
    </source>
</evidence>
<keyword evidence="2" id="KW-0472">Membrane</keyword>
<dbReference type="Gene3D" id="1.20.1250.20">
    <property type="entry name" value="MFS general substrate transporter like domains"/>
    <property type="match status" value="1"/>
</dbReference>
<dbReference type="Proteomes" id="UP000546126">
    <property type="component" value="Unassembled WGS sequence"/>
</dbReference>
<gene>
    <name evidence="3" type="ORF">HT134_18320</name>
</gene>
<dbReference type="EMBL" id="JABWGO010000003">
    <property type="protein sequence ID" value="NUW42084.1"/>
    <property type="molecule type" value="Genomic_DNA"/>
</dbReference>
<feature type="transmembrane region" description="Helical" evidence="2">
    <location>
        <begin position="284"/>
        <end position="304"/>
    </location>
</feature>
<feature type="transmembrane region" description="Helical" evidence="2">
    <location>
        <begin position="66"/>
        <end position="84"/>
    </location>
</feature>
<protein>
    <submittedName>
        <fullName evidence="3">MFS transporter</fullName>
    </submittedName>
</protein>
<feature type="transmembrane region" description="Helical" evidence="2">
    <location>
        <begin position="405"/>
        <end position="429"/>
    </location>
</feature>